<dbReference type="SMART" id="SM00317">
    <property type="entry name" value="SET"/>
    <property type="match status" value="1"/>
</dbReference>
<reference evidence="3" key="1">
    <citation type="journal article" date="2020" name="Stud. Mycol.">
        <title>101 Dothideomycetes genomes: a test case for predicting lifestyles and emergence of pathogens.</title>
        <authorList>
            <person name="Haridas S."/>
            <person name="Albert R."/>
            <person name="Binder M."/>
            <person name="Bloem J."/>
            <person name="Labutti K."/>
            <person name="Salamov A."/>
            <person name="Andreopoulos B."/>
            <person name="Baker S."/>
            <person name="Barry K."/>
            <person name="Bills G."/>
            <person name="Bluhm B."/>
            <person name="Cannon C."/>
            <person name="Castanera R."/>
            <person name="Culley D."/>
            <person name="Daum C."/>
            <person name="Ezra D."/>
            <person name="Gonzalez J."/>
            <person name="Henrissat B."/>
            <person name="Kuo A."/>
            <person name="Liang C."/>
            <person name="Lipzen A."/>
            <person name="Lutzoni F."/>
            <person name="Magnuson J."/>
            <person name="Mondo S."/>
            <person name="Nolan M."/>
            <person name="Ohm R."/>
            <person name="Pangilinan J."/>
            <person name="Park H.-J."/>
            <person name="Ramirez L."/>
            <person name="Alfaro M."/>
            <person name="Sun H."/>
            <person name="Tritt A."/>
            <person name="Yoshinaga Y."/>
            <person name="Zwiers L.-H."/>
            <person name="Turgeon B."/>
            <person name="Goodwin S."/>
            <person name="Spatafora J."/>
            <person name="Crous P."/>
            <person name="Grigoriev I."/>
        </authorList>
    </citation>
    <scope>NUCLEOTIDE SEQUENCE</scope>
    <source>
        <strain evidence="3">CBS 119925</strain>
    </source>
</reference>
<feature type="domain" description="SET" evidence="2">
    <location>
        <begin position="34"/>
        <end position="156"/>
    </location>
</feature>
<evidence type="ECO:0000256" key="1">
    <source>
        <dbReference type="SAM" id="MobiDB-lite"/>
    </source>
</evidence>
<dbReference type="Gene3D" id="2.170.270.10">
    <property type="entry name" value="SET domain"/>
    <property type="match status" value="1"/>
</dbReference>
<proteinExistence type="predicted"/>
<feature type="compositionally biased region" description="Polar residues" evidence="1">
    <location>
        <begin position="1"/>
        <end position="18"/>
    </location>
</feature>
<dbReference type="InterPro" id="IPR001214">
    <property type="entry name" value="SET_dom"/>
</dbReference>
<dbReference type="EMBL" id="MU006581">
    <property type="protein sequence ID" value="KAF2745707.1"/>
    <property type="molecule type" value="Genomic_DNA"/>
</dbReference>
<dbReference type="SUPFAM" id="SSF82199">
    <property type="entry name" value="SET domain"/>
    <property type="match status" value="1"/>
</dbReference>
<feature type="region of interest" description="Disordered" evidence="1">
    <location>
        <begin position="1"/>
        <end position="42"/>
    </location>
</feature>
<dbReference type="AlphaFoldDB" id="A0A6A6V979"/>
<name>A0A6A6V979_9PLEO</name>
<dbReference type="CDD" id="cd10540">
    <property type="entry name" value="SET_SpSet7-like"/>
    <property type="match status" value="1"/>
</dbReference>
<sequence length="188" mass="21210">MDPTTQEVPIDHTPTNHFSSKPQSQSESQSQRNSPISLTRHPSLVLHLDTPKGRGVFATTRIPAKTLLETCPVLLLGVEENREHIEKTSLFHYTYNWPLPHPPYKTQAVVLGLGSMFNHSTYSQNVVWERDISRQIITYRALRDIEVGEELCISYGSHLTFADVDAKGHEEVEGEEEVVAQFGGIEMD</sequence>
<feature type="compositionally biased region" description="Low complexity" evidence="1">
    <location>
        <begin position="19"/>
        <end position="34"/>
    </location>
</feature>
<dbReference type="InterPro" id="IPR046341">
    <property type="entry name" value="SET_dom_sf"/>
</dbReference>
<dbReference type="Proteomes" id="UP000799440">
    <property type="component" value="Unassembled WGS sequence"/>
</dbReference>
<dbReference type="OrthoDB" id="3180714at2759"/>
<accession>A0A6A6V979</accession>
<dbReference type="PROSITE" id="PS50280">
    <property type="entry name" value="SET"/>
    <property type="match status" value="1"/>
</dbReference>
<organism evidence="3 4">
    <name type="scientific">Sporormia fimetaria CBS 119925</name>
    <dbReference type="NCBI Taxonomy" id="1340428"/>
    <lineage>
        <taxon>Eukaryota</taxon>
        <taxon>Fungi</taxon>
        <taxon>Dikarya</taxon>
        <taxon>Ascomycota</taxon>
        <taxon>Pezizomycotina</taxon>
        <taxon>Dothideomycetes</taxon>
        <taxon>Pleosporomycetidae</taxon>
        <taxon>Pleosporales</taxon>
        <taxon>Sporormiaceae</taxon>
        <taxon>Sporormia</taxon>
    </lineage>
</organism>
<evidence type="ECO:0000313" key="4">
    <source>
        <dbReference type="Proteomes" id="UP000799440"/>
    </source>
</evidence>
<evidence type="ECO:0000313" key="3">
    <source>
        <dbReference type="EMBL" id="KAF2745707.1"/>
    </source>
</evidence>
<gene>
    <name evidence="3" type="ORF">M011DRAFT_469373</name>
</gene>
<dbReference type="Pfam" id="PF00856">
    <property type="entry name" value="SET"/>
    <property type="match status" value="1"/>
</dbReference>
<evidence type="ECO:0000259" key="2">
    <source>
        <dbReference type="PROSITE" id="PS50280"/>
    </source>
</evidence>
<keyword evidence="4" id="KW-1185">Reference proteome</keyword>
<protein>
    <submittedName>
        <fullName evidence="3">SET domain-containing protein</fullName>
    </submittedName>
</protein>